<name>A0ACD4D888_9HYPH</name>
<reference evidence="1" key="1">
    <citation type="submission" date="2022-09" db="EMBL/GenBank/DDBJ databases">
        <title>Interaction between co-microsymbionts with complementary sets of symbiotic genes in legume-rhizobium systems.</title>
        <authorList>
            <person name="Safronova V."/>
            <person name="Sazanova A."/>
            <person name="Afonin A."/>
            <person name="Chirak E."/>
        </authorList>
    </citation>
    <scope>NUCLEOTIDE SEQUENCE</scope>
    <source>
        <strain evidence="1">A18/3m</strain>
    </source>
</reference>
<keyword evidence="1" id="KW-0808">Transferase</keyword>
<dbReference type="Proteomes" id="UP001061991">
    <property type="component" value="Chromosome"/>
</dbReference>
<dbReference type="EMBL" id="CP104973">
    <property type="protein sequence ID" value="UXN62070.1"/>
    <property type="molecule type" value="Genomic_DNA"/>
</dbReference>
<evidence type="ECO:0000313" key="2">
    <source>
        <dbReference type="Proteomes" id="UP001061991"/>
    </source>
</evidence>
<sequence>MTWDAQGIKVRESWSGVQKPAQGGGDLRVARPHAIGKWSKRTVDLLIAITALVLLFPLFLIVAIIVKLGDKGPVFYSHTRIGLGGAAFGCLKFRTMKTDASAQLAELLRTDRAARTEWEATRKLKNDPRITVVGEILRKSSIDELPQLLNVVRGDMSLVGPRPITAEELPRYGENISAYMEGRPGLTGHWQTSGRNDVSYQHRVSLDVHYLNNWSLSRDFLIMAKTIPVLFLRRGSY</sequence>
<accession>A0ACD4D888</accession>
<organism evidence="1 2">
    <name type="scientific">Phyllobacterium zundukense</name>
    <dbReference type="NCBI Taxonomy" id="1867719"/>
    <lineage>
        <taxon>Bacteria</taxon>
        <taxon>Pseudomonadati</taxon>
        <taxon>Pseudomonadota</taxon>
        <taxon>Alphaproteobacteria</taxon>
        <taxon>Hyphomicrobiales</taxon>
        <taxon>Phyllobacteriaceae</taxon>
        <taxon>Phyllobacterium</taxon>
    </lineage>
</organism>
<evidence type="ECO:0000313" key="1">
    <source>
        <dbReference type="EMBL" id="UXN62070.1"/>
    </source>
</evidence>
<keyword evidence="2" id="KW-1185">Reference proteome</keyword>
<protein>
    <submittedName>
        <fullName evidence="1">Sugar transferase</fullName>
    </submittedName>
</protein>
<proteinExistence type="predicted"/>
<gene>
    <name evidence="1" type="ORF">N8E88_18825</name>
</gene>